<name>A0A7K1S4N3_9BACT</name>
<keyword evidence="2" id="KW-1185">Reference proteome</keyword>
<dbReference type="EMBL" id="WPIN01000001">
    <property type="protein sequence ID" value="MVM28576.1"/>
    <property type="molecule type" value="Genomic_DNA"/>
</dbReference>
<proteinExistence type="predicted"/>
<dbReference type="AlphaFoldDB" id="A0A7K1S4N3"/>
<evidence type="ECO:0000313" key="1">
    <source>
        <dbReference type="EMBL" id="MVM28576.1"/>
    </source>
</evidence>
<protein>
    <submittedName>
        <fullName evidence="1">Uncharacterized protein</fullName>
    </submittedName>
</protein>
<dbReference type="Proteomes" id="UP000436006">
    <property type="component" value="Unassembled WGS sequence"/>
</dbReference>
<sequence length="126" mass="14627">MERRLNQNDPQLLDYSTEATVLTNWLEATSTFYIHYNQLAPFASKEYTQKDLHSFKRPIPVNQLRSLLSKMKHELAKLLLDLDLTQTHNLACTKGKYKQLIAHTRILNRLNQEAEAMSFLAQPIKG</sequence>
<organism evidence="1 2">
    <name type="scientific">Spirosoma arboris</name>
    <dbReference type="NCBI Taxonomy" id="2682092"/>
    <lineage>
        <taxon>Bacteria</taxon>
        <taxon>Pseudomonadati</taxon>
        <taxon>Bacteroidota</taxon>
        <taxon>Cytophagia</taxon>
        <taxon>Cytophagales</taxon>
        <taxon>Cytophagaceae</taxon>
        <taxon>Spirosoma</taxon>
    </lineage>
</organism>
<comment type="caution">
    <text evidence="1">The sequence shown here is derived from an EMBL/GenBank/DDBJ whole genome shotgun (WGS) entry which is preliminary data.</text>
</comment>
<gene>
    <name evidence="1" type="ORF">GO755_00935</name>
</gene>
<reference evidence="1 2" key="1">
    <citation type="submission" date="2019-12" db="EMBL/GenBank/DDBJ databases">
        <title>Spirosoma sp. HMF4905 genome sequencing and assembly.</title>
        <authorList>
            <person name="Kang H."/>
            <person name="Cha I."/>
            <person name="Kim H."/>
            <person name="Joh K."/>
        </authorList>
    </citation>
    <scope>NUCLEOTIDE SEQUENCE [LARGE SCALE GENOMIC DNA]</scope>
    <source>
        <strain evidence="1 2">HMF4905</strain>
    </source>
</reference>
<evidence type="ECO:0000313" key="2">
    <source>
        <dbReference type="Proteomes" id="UP000436006"/>
    </source>
</evidence>
<accession>A0A7K1S4N3</accession>
<dbReference type="RefSeq" id="WP_157582693.1">
    <property type="nucleotide sequence ID" value="NZ_WPIN01000001.1"/>
</dbReference>